<evidence type="ECO:0000313" key="1">
    <source>
        <dbReference type="EMBL" id="CAD7012334.1"/>
    </source>
</evidence>
<accession>A0A811VBE7</accession>
<evidence type="ECO:0000313" key="2">
    <source>
        <dbReference type="Proteomes" id="UP000606786"/>
    </source>
</evidence>
<sequence length="135" mass="16126">MVNQRALPNACLWLKSKSSRGKRVYRKKLDYYPSKYSLNILQKRIFEKLQNRQRKSCLYARTIQIFIQPKNVTHAMLLNNLLVTTTTTQFLRDCVCYRISVDLRCCIVVSGIFKTQNHQLRQTKEYQFLIENFLK</sequence>
<keyword evidence="2" id="KW-1185">Reference proteome</keyword>
<proteinExistence type="predicted"/>
<dbReference type="EMBL" id="CAJHJT010000056">
    <property type="protein sequence ID" value="CAD7012334.1"/>
    <property type="molecule type" value="Genomic_DNA"/>
</dbReference>
<gene>
    <name evidence="1" type="ORF">CCAP1982_LOCUS20428</name>
</gene>
<name>A0A811VBE7_CERCA</name>
<dbReference type="Proteomes" id="UP000606786">
    <property type="component" value="Unassembled WGS sequence"/>
</dbReference>
<protein>
    <submittedName>
        <fullName evidence="1">(Mediterranean fruit fly) hypothetical protein</fullName>
    </submittedName>
</protein>
<organism evidence="1 2">
    <name type="scientific">Ceratitis capitata</name>
    <name type="common">Mediterranean fruit fly</name>
    <name type="synonym">Tephritis capitata</name>
    <dbReference type="NCBI Taxonomy" id="7213"/>
    <lineage>
        <taxon>Eukaryota</taxon>
        <taxon>Metazoa</taxon>
        <taxon>Ecdysozoa</taxon>
        <taxon>Arthropoda</taxon>
        <taxon>Hexapoda</taxon>
        <taxon>Insecta</taxon>
        <taxon>Pterygota</taxon>
        <taxon>Neoptera</taxon>
        <taxon>Endopterygota</taxon>
        <taxon>Diptera</taxon>
        <taxon>Brachycera</taxon>
        <taxon>Muscomorpha</taxon>
        <taxon>Tephritoidea</taxon>
        <taxon>Tephritidae</taxon>
        <taxon>Ceratitis</taxon>
        <taxon>Ceratitis</taxon>
    </lineage>
</organism>
<reference evidence="1" key="1">
    <citation type="submission" date="2020-11" db="EMBL/GenBank/DDBJ databases">
        <authorList>
            <person name="Whitehead M."/>
        </authorList>
    </citation>
    <scope>NUCLEOTIDE SEQUENCE</scope>
    <source>
        <strain evidence="1">EGII</strain>
    </source>
</reference>
<dbReference type="AlphaFoldDB" id="A0A811VBE7"/>
<comment type="caution">
    <text evidence="1">The sequence shown here is derived from an EMBL/GenBank/DDBJ whole genome shotgun (WGS) entry which is preliminary data.</text>
</comment>